<organism evidence="1 2">
    <name type="scientific">Phenylobacterium ferrooxidans</name>
    <dbReference type="NCBI Taxonomy" id="2982689"/>
    <lineage>
        <taxon>Bacteria</taxon>
        <taxon>Pseudomonadati</taxon>
        <taxon>Pseudomonadota</taxon>
        <taxon>Alphaproteobacteria</taxon>
        <taxon>Caulobacterales</taxon>
        <taxon>Caulobacteraceae</taxon>
        <taxon>Phenylobacterium</taxon>
    </lineage>
</organism>
<name>A0ABW6CJJ8_9CAUL</name>
<dbReference type="Proteomes" id="UP001598130">
    <property type="component" value="Unassembled WGS sequence"/>
</dbReference>
<evidence type="ECO:0000313" key="2">
    <source>
        <dbReference type="Proteomes" id="UP001598130"/>
    </source>
</evidence>
<accession>A0ABW6CJJ8</accession>
<comment type="caution">
    <text evidence="1">The sequence shown here is derived from an EMBL/GenBank/DDBJ whole genome shotgun (WGS) entry which is preliminary data.</text>
</comment>
<proteinExistence type="predicted"/>
<keyword evidence="2" id="KW-1185">Reference proteome</keyword>
<gene>
    <name evidence="1" type="ORF">OCL97_04085</name>
</gene>
<reference evidence="1 2" key="1">
    <citation type="submission" date="2022-09" db="EMBL/GenBank/DDBJ databases">
        <title>New species of Phenylobacterium.</title>
        <authorList>
            <person name="Mieszkin S."/>
        </authorList>
    </citation>
    <scope>NUCLEOTIDE SEQUENCE [LARGE SCALE GENOMIC DNA]</scope>
    <source>
        <strain evidence="1 2">HK31-G</strain>
    </source>
</reference>
<sequence>MTDTLTAAPPEPALVRETCDFHMVWTKNGRVPRFRHNTQAEAEKEADRLALRNPGRKFIVLHATHKVAAPSDQPATDGEPDSLYAAAGRAGFKRGLAHALAQVLRGGDSFSLLREAGLTVADLAQAGADEQDLEPIRDALRVAA</sequence>
<dbReference type="RefSeq" id="WP_377367841.1">
    <property type="nucleotide sequence ID" value="NZ_JAOTJD010000005.1"/>
</dbReference>
<dbReference type="EMBL" id="JAOTJD010000005">
    <property type="protein sequence ID" value="MFD3263145.1"/>
    <property type="molecule type" value="Genomic_DNA"/>
</dbReference>
<protein>
    <submittedName>
        <fullName evidence="1">Uncharacterized protein</fullName>
    </submittedName>
</protein>
<evidence type="ECO:0000313" key="1">
    <source>
        <dbReference type="EMBL" id="MFD3263145.1"/>
    </source>
</evidence>